<proteinExistence type="inferred from homology"/>
<keyword evidence="3" id="KW-0378">Hydrolase</keyword>
<feature type="domain" description="Peptidase A1" evidence="5">
    <location>
        <begin position="92"/>
        <end position="432"/>
    </location>
</feature>
<accession>A0ABR0W631</accession>
<protein>
    <recommendedName>
        <fullName evidence="5">Peptidase A1 domain-containing protein</fullName>
    </recommendedName>
</protein>
<dbReference type="SUPFAM" id="SSF50630">
    <property type="entry name" value="Acid proteases"/>
    <property type="match status" value="1"/>
</dbReference>
<organism evidence="6 7">
    <name type="scientific">Rehmannia glutinosa</name>
    <name type="common">Chinese foxglove</name>
    <dbReference type="NCBI Taxonomy" id="99300"/>
    <lineage>
        <taxon>Eukaryota</taxon>
        <taxon>Viridiplantae</taxon>
        <taxon>Streptophyta</taxon>
        <taxon>Embryophyta</taxon>
        <taxon>Tracheophyta</taxon>
        <taxon>Spermatophyta</taxon>
        <taxon>Magnoliopsida</taxon>
        <taxon>eudicotyledons</taxon>
        <taxon>Gunneridae</taxon>
        <taxon>Pentapetalae</taxon>
        <taxon>asterids</taxon>
        <taxon>lamiids</taxon>
        <taxon>Lamiales</taxon>
        <taxon>Orobanchaceae</taxon>
        <taxon>Rehmannieae</taxon>
        <taxon>Rehmannia</taxon>
    </lineage>
</organism>
<dbReference type="InterPro" id="IPR033121">
    <property type="entry name" value="PEPTIDASE_A1"/>
</dbReference>
<dbReference type="Proteomes" id="UP001318860">
    <property type="component" value="Unassembled WGS sequence"/>
</dbReference>
<dbReference type="Gene3D" id="2.40.70.10">
    <property type="entry name" value="Acid Proteases"/>
    <property type="match status" value="2"/>
</dbReference>
<keyword evidence="4" id="KW-0732">Signal</keyword>
<evidence type="ECO:0000256" key="4">
    <source>
        <dbReference type="SAM" id="SignalP"/>
    </source>
</evidence>
<evidence type="ECO:0000313" key="7">
    <source>
        <dbReference type="Proteomes" id="UP001318860"/>
    </source>
</evidence>
<dbReference type="PANTHER" id="PTHR47967:SF66">
    <property type="entry name" value="ASPARTIC PROTEINASE CDR1-RELATED"/>
    <property type="match status" value="1"/>
</dbReference>
<evidence type="ECO:0000256" key="2">
    <source>
        <dbReference type="ARBA" id="ARBA00022670"/>
    </source>
</evidence>
<feature type="signal peptide" evidence="4">
    <location>
        <begin position="1"/>
        <end position="23"/>
    </location>
</feature>
<evidence type="ECO:0000259" key="5">
    <source>
        <dbReference type="PROSITE" id="PS51767"/>
    </source>
</evidence>
<dbReference type="InterPro" id="IPR051708">
    <property type="entry name" value="Plant_Aspart_Prot_A1"/>
</dbReference>
<dbReference type="Pfam" id="PF14543">
    <property type="entry name" value="TAXi_N"/>
    <property type="match status" value="1"/>
</dbReference>
<dbReference type="PROSITE" id="PS51767">
    <property type="entry name" value="PEPTIDASE_A1"/>
    <property type="match status" value="1"/>
</dbReference>
<name>A0ABR0W631_REHGL</name>
<evidence type="ECO:0000256" key="3">
    <source>
        <dbReference type="ARBA" id="ARBA00022801"/>
    </source>
</evidence>
<evidence type="ECO:0000313" key="6">
    <source>
        <dbReference type="EMBL" id="KAK6143091.1"/>
    </source>
</evidence>
<reference evidence="6 7" key="1">
    <citation type="journal article" date="2021" name="Comput. Struct. Biotechnol. J.">
        <title>De novo genome assembly of the potent medicinal plant Rehmannia glutinosa using nanopore technology.</title>
        <authorList>
            <person name="Ma L."/>
            <person name="Dong C."/>
            <person name="Song C."/>
            <person name="Wang X."/>
            <person name="Zheng X."/>
            <person name="Niu Y."/>
            <person name="Chen S."/>
            <person name="Feng W."/>
        </authorList>
    </citation>
    <scope>NUCLEOTIDE SEQUENCE [LARGE SCALE GENOMIC DNA]</scope>
    <source>
        <strain evidence="6">DH-2019</strain>
    </source>
</reference>
<dbReference type="PANTHER" id="PTHR47967">
    <property type="entry name" value="OS07G0603500 PROTEIN-RELATED"/>
    <property type="match status" value="1"/>
</dbReference>
<evidence type="ECO:0000256" key="1">
    <source>
        <dbReference type="ARBA" id="ARBA00007447"/>
    </source>
</evidence>
<comment type="caution">
    <text evidence="6">The sequence shown here is derived from an EMBL/GenBank/DDBJ whole genome shotgun (WGS) entry which is preliminary data.</text>
</comment>
<sequence length="447" mass="48953">MAVFMSLCIVLTILSSIFLSTFSLTELKIDGFSTDLIHRDSLVPHPHNSTSTHWDLINKALQRSKNRADYFTFRSFASSTPTTDLTAADGDFLMKLSIGEPPFEINGIVDTASVFSWTQCAPCDNCFRQKLPLFTPKASSTYKLVPGNSKLCKSLGGRSSILGDNTCRYSLQYLDSSYSHGTISSDTLRINSTSGSPIVQRDFVFGCGYENIGKFSKEATGVIGLGGGPGSFITQMNSVIGGKFSYCLVYNGHPNIKSSKMHFGSKASVSGAGVVSTGLQIFKNSYSLRFKGISVGNKKMAMANFSNFSSSSKILGFLNERIIVDSGTILTHLPKKIYEPLEAAIKKEIKMELAGPREMLRLCYKTPDGKMRGPIVTVHFVGANVKLYPVNTFLKVSENVHCLGFVPHDGEPRLIQFLLLLYLIGGSKLRFLLLNIETTNLNGVEKK</sequence>
<feature type="chain" id="PRO_5047326648" description="Peptidase A1 domain-containing protein" evidence="4">
    <location>
        <begin position="24"/>
        <end position="447"/>
    </location>
</feature>
<dbReference type="EMBL" id="JABTTQ020000013">
    <property type="protein sequence ID" value="KAK6143091.1"/>
    <property type="molecule type" value="Genomic_DNA"/>
</dbReference>
<comment type="similarity">
    <text evidence="1">Belongs to the peptidase A1 family.</text>
</comment>
<dbReference type="InterPro" id="IPR032799">
    <property type="entry name" value="TAXi_C"/>
</dbReference>
<dbReference type="Pfam" id="PF14541">
    <property type="entry name" value="TAXi_C"/>
    <property type="match status" value="1"/>
</dbReference>
<gene>
    <name evidence="6" type="ORF">DH2020_023439</name>
</gene>
<keyword evidence="7" id="KW-1185">Reference proteome</keyword>
<dbReference type="InterPro" id="IPR032861">
    <property type="entry name" value="TAXi_N"/>
</dbReference>
<keyword evidence="2" id="KW-0645">Protease</keyword>
<dbReference type="InterPro" id="IPR021109">
    <property type="entry name" value="Peptidase_aspartic_dom_sf"/>
</dbReference>